<dbReference type="EMBL" id="AAHK01000023">
    <property type="protein sequence ID" value="EAN99317.1"/>
    <property type="molecule type" value="Genomic_DNA"/>
</dbReference>
<dbReference type="AlphaFoldDB" id="Q4E3G2"/>
<organism evidence="3 4">
    <name type="scientific">Trypanosoma cruzi (strain CL Brener)</name>
    <dbReference type="NCBI Taxonomy" id="353153"/>
    <lineage>
        <taxon>Eukaryota</taxon>
        <taxon>Discoba</taxon>
        <taxon>Euglenozoa</taxon>
        <taxon>Kinetoplastea</taxon>
        <taxon>Metakinetoplastina</taxon>
        <taxon>Trypanosomatida</taxon>
        <taxon>Trypanosomatidae</taxon>
        <taxon>Trypanosoma</taxon>
        <taxon>Schizotrypanum</taxon>
    </lineage>
</organism>
<dbReference type="Proteomes" id="UP000002296">
    <property type="component" value="Unassembled WGS sequence"/>
</dbReference>
<dbReference type="Gene3D" id="3.30.70.330">
    <property type="match status" value="1"/>
</dbReference>
<accession>Q4E3G2</accession>
<keyword evidence="1" id="KW-0694">RNA-binding</keyword>
<evidence type="ECO:0000313" key="3">
    <source>
        <dbReference type="EMBL" id="EAN99317.1"/>
    </source>
</evidence>
<sequence>MFLEELRVRSINKNPKLRIYMELLRVRGLVFYFGVEFCRLTILRCFSEYGMLYDILLDVPRGEALVSYTESASAQDAYLKMNGFLLFGEAIEVSITTAPASDIPGCRVTYRRSQSLILRGASSLWVELNLKHVKGVNQIVFVDPNTTIVFFANQRISTMIKKLFDGRIDYKGNPVSILYLKQA</sequence>
<evidence type="ECO:0000256" key="1">
    <source>
        <dbReference type="PROSITE-ProRule" id="PRU00176"/>
    </source>
</evidence>
<feature type="domain" description="RRM" evidence="2">
    <location>
        <begin position="22"/>
        <end position="98"/>
    </location>
</feature>
<dbReference type="InterPro" id="IPR012677">
    <property type="entry name" value="Nucleotide-bd_a/b_plait_sf"/>
</dbReference>
<dbReference type="GeneID" id="3554016"/>
<dbReference type="eggNOG" id="ENOG502SJKX">
    <property type="taxonomic scope" value="Eukaryota"/>
</dbReference>
<evidence type="ECO:0000259" key="2">
    <source>
        <dbReference type="PROSITE" id="PS50102"/>
    </source>
</evidence>
<proteinExistence type="predicted"/>
<reference evidence="3 4" key="1">
    <citation type="journal article" date="2005" name="Science">
        <title>The genome sequence of Trypanosoma cruzi, etiologic agent of Chagas disease.</title>
        <authorList>
            <person name="El-Sayed N.M."/>
            <person name="Myler P.J."/>
            <person name="Bartholomeu D.C."/>
            <person name="Nilsson D."/>
            <person name="Aggarwal G."/>
            <person name="Tran A.N."/>
            <person name="Ghedin E."/>
            <person name="Worthey E.A."/>
            <person name="Delcher A.L."/>
            <person name="Blandin G."/>
            <person name="Westenberger S.J."/>
            <person name="Caler E."/>
            <person name="Cerqueira G.C."/>
            <person name="Branche C."/>
            <person name="Haas B."/>
            <person name="Anupama A."/>
            <person name="Arner E."/>
            <person name="Aslund L."/>
            <person name="Attipoe P."/>
            <person name="Bontempi E."/>
            <person name="Bringaud F."/>
            <person name="Burton P."/>
            <person name="Cadag E."/>
            <person name="Campbell D.A."/>
            <person name="Carrington M."/>
            <person name="Crabtree J."/>
            <person name="Darban H."/>
            <person name="da Silveira J.F."/>
            <person name="de Jong P."/>
            <person name="Edwards K."/>
            <person name="Englund P.T."/>
            <person name="Fazelina G."/>
            <person name="Feldblyum T."/>
            <person name="Ferella M."/>
            <person name="Frasch A.C."/>
            <person name="Gull K."/>
            <person name="Horn D."/>
            <person name="Hou L."/>
            <person name="Huang Y."/>
            <person name="Kindlund E."/>
            <person name="Klingbeil M."/>
            <person name="Kluge S."/>
            <person name="Koo H."/>
            <person name="Lacerda D."/>
            <person name="Levin M.J."/>
            <person name="Lorenzi H."/>
            <person name="Louie T."/>
            <person name="Machado C.R."/>
            <person name="McCulloch R."/>
            <person name="McKenna A."/>
            <person name="Mizuno Y."/>
            <person name="Mottram J.C."/>
            <person name="Nelson S."/>
            <person name="Ochaya S."/>
            <person name="Osoegawa K."/>
            <person name="Pai G."/>
            <person name="Parsons M."/>
            <person name="Pentony M."/>
            <person name="Pettersson U."/>
            <person name="Pop M."/>
            <person name="Ramirez J.L."/>
            <person name="Rinta J."/>
            <person name="Robertson L."/>
            <person name="Salzberg S.L."/>
            <person name="Sanchez D.O."/>
            <person name="Seyler A."/>
            <person name="Sharma R."/>
            <person name="Shetty J."/>
            <person name="Simpson A.J."/>
            <person name="Sisk E."/>
            <person name="Tammi M.T."/>
            <person name="Tarleton R."/>
            <person name="Teixeira S."/>
            <person name="Van Aken S."/>
            <person name="Vogt C."/>
            <person name="Ward P.N."/>
            <person name="Wickstead B."/>
            <person name="Wortman J."/>
            <person name="White O."/>
            <person name="Fraser C.M."/>
            <person name="Stuart K.D."/>
            <person name="Andersson B."/>
        </authorList>
    </citation>
    <scope>NUCLEOTIDE SEQUENCE [LARGE SCALE GENOMIC DNA]</scope>
    <source>
        <strain evidence="3 4">CL Brener</strain>
    </source>
</reference>
<dbReference type="PROSITE" id="PS50102">
    <property type="entry name" value="RRM"/>
    <property type="match status" value="1"/>
</dbReference>
<comment type="caution">
    <text evidence="3">The sequence shown here is derived from an EMBL/GenBank/DDBJ whole genome shotgun (WGS) entry which is preliminary data.</text>
</comment>
<dbReference type="InParanoid" id="Q4E3G2"/>
<keyword evidence="4" id="KW-1185">Reference proteome</keyword>
<dbReference type="OMA" id="SRAMISF"/>
<name>Q4E3G2_TRYCC</name>
<dbReference type="InterPro" id="IPR035979">
    <property type="entry name" value="RBD_domain_sf"/>
</dbReference>
<dbReference type="SMR" id="Q4E3G2"/>
<dbReference type="GO" id="GO:0003723">
    <property type="term" value="F:RNA binding"/>
    <property type="evidence" value="ECO:0007669"/>
    <property type="project" value="UniProtKB-UniRule"/>
</dbReference>
<protein>
    <recommendedName>
        <fullName evidence="2">RRM domain-containing protein</fullName>
    </recommendedName>
</protein>
<dbReference type="PaxDb" id="353153-Q4E3G2"/>
<dbReference type="InterPro" id="IPR000504">
    <property type="entry name" value="RRM_dom"/>
</dbReference>
<dbReference type="RefSeq" id="XP_821168.1">
    <property type="nucleotide sequence ID" value="XM_816075.1"/>
</dbReference>
<gene>
    <name evidence="3" type="ORF">Tc00.1047053507611.300</name>
</gene>
<evidence type="ECO:0000313" key="4">
    <source>
        <dbReference type="Proteomes" id="UP000002296"/>
    </source>
</evidence>
<dbReference type="SUPFAM" id="SSF54928">
    <property type="entry name" value="RNA-binding domain, RBD"/>
    <property type="match status" value="1"/>
</dbReference>
<dbReference type="KEGG" id="tcr:507611.300"/>